<dbReference type="PANTHER" id="PTHR11851">
    <property type="entry name" value="METALLOPROTEASE"/>
    <property type="match status" value="1"/>
</dbReference>
<name>A0A5A7MNG7_9PROT</name>
<keyword evidence="3" id="KW-0378">Hydrolase</keyword>
<dbReference type="AlphaFoldDB" id="A0A5A7MNG7"/>
<dbReference type="Pfam" id="PF05193">
    <property type="entry name" value="Peptidase_M16_C"/>
    <property type="match status" value="2"/>
</dbReference>
<feature type="domain" description="Peptidase M16 C-terminal" evidence="2">
    <location>
        <begin position="231"/>
        <end position="406"/>
    </location>
</feature>
<evidence type="ECO:0000259" key="1">
    <source>
        <dbReference type="Pfam" id="PF00675"/>
    </source>
</evidence>
<dbReference type="InterPro" id="IPR011249">
    <property type="entry name" value="Metalloenz_LuxS/M16"/>
</dbReference>
<keyword evidence="3" id="KW-0645">Protease</keyword>
<comment type="caution">
    <text evidence="3">The sequence shown here is derived from an EMBL/GenBank/DDBJ whole genome shotgun (WGS) entry which is preliminary data.</text>
</comment>
<dbReference type="SUPFAM" id="SSF63411">
    <property type="entry name" value="LuxS/MPP-like metallohydrolase"/>
    <property type="match status" value="4"/>
</dbReference>
<evidence type="ECO:0000259" key="2">
    <source>
        <dbReference type="Pfam" id="PF05193"/>
    </source>
</evidence>
<dbReference type="EMBL" id="BKCL01000001">
    <property type="protein sequence ID" value="GEQ96508.1"/>
    <property type="molecule type" value="Genomic_DNA"/>
</dbReference>
<dbReference type="InterPro" id="IPR011765">
    <property type="entry name" value="Pept_M16_N"/>
</dbReference>
<protein>
    <submittedName>
        <fullName evidence="3">Zinc protease</fullName>
    </submittedName>
</protein>
<dbReference type="Gene3D" id="3.30.830.10">
    <property type="entry name" value="Metalloenzyme, LuxS/M16 peptidase-like"/>
    <property type="match status" value="4"/>
</dbReference>
<dbReference type="GO" id="GO:0008233">
    <property type="term" value="F:peptidase activity"/>
    <property type="evidence" value="ECO:0007669"/>
    <property type="project" value="UniProtKB-KW"/>
</dbReference>
<evidence type="ECO:0000313" key="3">
    <source>
        <dbReference type="EMBL" id="GEQ96508.1"/>
    </source>
</evidence>
<feature type="domain" description="Peptidase M16 N-terminal" evidence="1">
    <location>
        <begin position="518"/>
        <end position="653"/>
    </location>
</feature>
<sequence>METLFLWALKEQYKRRLRLERGHRMKGDNMGLYSLAKRTVLAASLCFGLPALAVEMPDVEIPYESFTLDNGLTVVVHEDRKAPLVAVSVWYHVGSKDEPAGKTGFAHLFEHLMFNGSENHDAEFFEPLQEVGVTDVNGTTWLDRTNYFETVPTPALERVLFLESDRMGHLLGAVTQEKLDNQRGVVQNEKRQGENEPYGRAFETLQSGIFPVGHPYHHSTIGSMEDLDAASLDDVKEWFNTYYGPNNTVLVLAGDIDVEEARPMVERYFGDIPAGPPLVKGKSSIPELASNVHEVMQDRVPQARIYRVWAVPGRTTEAANTLDVAAEILGGGKTSRLYRDLVYNRQIATNVQVGLFPFELSSLFFIQVDVKDGESVQEVSDRLDAIVADFLAKDPSKAELERAQIGLIAGEVRGLEKVGGFGGKAVTLAEGALYADDPGFYKKRMAYIADASAKSVAQTARTWLGRNHFQLDVIPFGDFAAASEGVDRSTGVPAVDDTPELDFPAVETASLSNGIELVVANRPTVPLVNIAMMFDAGYAADQGKKLGTASLTLAMLDEGTKKRSALDIAEELEGLGAVLRTGSNLDTSTVSMNALKTELKASIDLMADVVRNPAFDQAELDRLRQQRLAGIRQEENQPISIALRQLPPIMYGKDNAYGIPFTGTGTIDAVMSMTREDLQAFHSAWLRPDNATIFVVGDTTLAEIRPVLEKAFGDWKAPSTAKGTKTLNQVSLPDQSQIIIVDRPGSPQSLILAGHLAPPTGVDNNIAITAMNDILGGQFTARVNMNLREEKGWAYGAYTFMQDARGQRPFFVYAPVQTDRTADSMAELVRELNAITGDKPASDTELEMVVRNNVRSLPGQFETARNVLNAMLSNARFGRPLDYEESLKGRYEALGLGDVESAASEVLHPDKLTWMVIGDRAKIEDSIRALDLGEITVKSVGE</sequence>
<dbReference type="PANTHER" id="PTHR11851:SF224">
    <property type="entry name" value="PROCESSING PROTEASE"/>
    <property type="match status" value="1"/>
</dbReference>
<reference evidence="3 4" key="1">
    <citation type="submission" date="2019-09" db="EMBL/GenBank/DDBJ databases">
        <title>NBRP : Genome information of microbial organism related human and environment.</title>
        <authorList>
            <person name="Hattori M."/>
            <person name="Oshima K."/>
            <person name="Inaba H."/>
            <person name="Suda W."/>
            <person name="Sakamoto M."/>
            <person name="Iino T."/>
            <person name="Kitahara M."/>
            <person name="Oshida Y."/>
            <person name="Iida T."/>
            <person name="Kudo T."/>
            <person name="Itoh T."/>
            <person name="Ohkuma M."/>
        </authorList>
    </citation>
    <scope>NUCLEOTIDE SEQUENCE [LARGE SCALE GENOMIC DNA]</scope>
    <source>
        <strain evidence="3 4">Hi-2</strain>
    </source>
</reference>
<dbReference type="Pfam" id="PF00675">
    <property type="entry name" value="Peptidase_M16"/>
    <property type="match status" value="2"/>
</dbReference>
<dbReference type="Proteomes" id="UP000322084">
    <property type="component" value="Unassembled WGS sequence"/>
</dbReference>
<dbReference type="InterPro" id="IPR007863">
    <property type="entry name" value="Peptidase_M16_C"/>
</dbReference>
<organism evidence="3 4">
    <name type="scientific">Iodidimonas gelatinilytica</name>
    <dbReference type="NCBI Taxonomy" id="1236966"/>
    <lineage>
        <taxon>Bacteria</taxon>
        <taxon>Pseudomonadati</taxon>
        <taxon>Pseudomonadota</taxon>
        <taxon>Alphaproteobacteria</taxon>
        <taxon>Iodidimonadales</taxon>
        <taxon>Iodidimonadaceae</taxon>
        <taxon>Iodidimonas</taxon>
    </lineage>
</organism>
<dbReference type="GO" id="GO:0006508">
    <property type="term" value="P:proteolysis"/>
    <property type="evidence" value="ECO:0007669"/>
    <property type="project" value="UniProtKB-KW"/>
</dbReference>
<feature type="domain" description="Peptidase M16 C-terminal" evidence="2">
    <location>
        <begin position="672"/>
        <end position="851"/>
    </location>
</feature>
<gene>
    <name evidence="3" type="ORF">JCM17844_01450</name>
</gene>
<dbReference type="InterPro" id="IPR050361">
    <property type="entry name" value="MPP/UQCRC_Complex"/>
</dbReference>
<dbReference type="GO" id="GO:0046872">
    <property type="term" value="F:metal ion binding"/>
    <property type="evidence" value="ECO:0007669"/>
    <property type="project" value="InterPro"/>
</dbReference>
<evidence type="ECO:0000313" key="4">
    <source>
        <dbReference type="Proteomes" id="UP000322084"/>
    </source>
</evidence>
<proteinExistence type="predicted"/>
<accession>A0A5A7MNG7</accession>
<feature type="domain" description="Peptidase M16 N-terminal" evidence="1">
    <location>
        <begin position="74"/>
        <end position="207"/>
    </location>
</feature>